<dbReference type="PANTHER" id="PTHR43060">
    <property type="entry name" value="3-HYDROXYISOBUTYRATE DEHYDROGENASE-LIKE 1, MITOCHONDRIAL-RELATED"/>
    <property type="match status" value="1"/>
</dbReference>
<feature type="active site" evidence="3">
    <location>
        <position position="170"/>
    </location>
</feature>
<evidence type="ECO:0000259" key="6">
    <source>
        <dbReference type="Pfam" id="PF14833"/>
    </source>
</evidence>
<dbReference type="EMBL" id="CP043046">
    <property type="protein sequence ID" value="QEI09261.1"/>
    <property type="molecule type" value="Genomic_DNA"/>
</dbReference>
<dbReference type="PIRSF" id="PIRSF000103">
    <property type="entry name" value="HIBADH"/>
    <property type="match status" value="1"/>
</dbReference>
<dbReference type="AlphaFoldDB" id="A0A5C0B7Y4"/>
<dbReference type="SUPFAM" id="SSF51735">
    <property type="entry name" value="NAD(P)-binding Rossmann-fold domains"/>
    <property type="match status" value="1"/>
</dbReference>
<sequence length="338" mass="34852">MIGFIGLGVMGGPMCRNMALKHAGDVLAFDMSADAFKVLDGTKARRASTVAELAAQADVVFLSLPGGPQVEQVCLGNTGLSSAARRPAIIVDLSTTTVASARSVAERLAALDVAFADAPVARTREAAQRGELSIMVGADEALFARIEPLLRYIGSDVTRCGEVGCGQVVKLINNALVFENTVALAEMMVLGERAGVDPATLLDAVSKGSGDSFVLRNHGRKSMLPREFPEKAFPPEYALKDLGYVLELADQTGLDARVVELAKRYYAATASGGWSGRYFPSVIALIDSGQGPAAVDAGAAVKAASAASASSPANPAGQASGTVSTATAPLEERSHANG</sequence>
<evidence type="ECO:0000256" key="2">
    <source>
        <dbReference type="ARBA" id="ARBA00023027"/>
    </source>
</evidence>
<evidence type="ECO:0000256" key="4">
    <source>
        <dbReference type="SAM" id="MobiDB-lite"/>
    </source>
</evidence>
<name>A0A5C0B7Y4_9BURK</name>
<evidence type="ECO:0000313" key="8">
    <source>
        <dbReference type="Proteomes" id="UP000325161"/>
    </source>
</evidence>
<dbReference type="InterPro" id="IPR013328">
    <property type="entry name" value="6PGD_dom2"/>
</dbReference>
<feature type="compositionally biased region" description="Low complexity" evidence="4">
    <location>
        <begin position="306"/>
        <end position="321"/>
    </location>
</feature>
<dbReference type="InterPro" id="IPR015815">
    <property type="entry name" value="HIBADH-related"/>
</dbReference>
<evidence type="ECO:0000259" key="5">
    <source>
        <dbReference type="Pfam" id="PF03446"/>
    </source>
</evidence>
<dbReference type="InterPro" id="IPR036291">
    <property type="entry name" value="NAD(P)-bd_dom_sf"/>
</dbReference>
<evidence type="ECO:0000313" key="7">
    <source>
        <dbReference type="EMBL" id="QEI09261.1"/>
    </source>
</evidence>
<dbReference type="InterPro" id="IPR006115">
    <property type="entry name" value="6PGDH_NADP-bd"/>
</dbReference>
<dbReference type="KEGG" id="pacr:FXN63_11595"/>
<keyword evidence="2" id="KW-0520">NAD</keyword>
<evidence type="ECO:0000256" key="1">
    <source>
        <dbReference type="ARBA" id="ARBA00023002"/>
    </source>
</evidence>
<dbReference type="GO" id="GO:0050661">
    <property type="term" value="F:NADP binding"/>
    <property type="evidence" value="ECO:0007669"/>
    <property type="project" value="InterPro"/>
</dbReference>
<feature type="region of interest" description="Disordered" evidence="4">
    <location>
        <begin position="306"/>
        <end position="338"/>
    </location>
</feature>
<dbReference type="Pfam" id="PF03446">
    <property type="entry name" value="NAD_binding_2"/>
    <property type="match status" value="1"/>
</dbReference>
<dbReference type="GO" id="GO:0051287">
    <property type="term" value="F:NAD binding"/>
    <property type="evidence" value="ECO:0007669"/>
    <property type="project" value="InterPro"/>
</dbReference>
<dbReference type="Gene3D" id="3.40.50.720">
    <property type="entry name" value="NAD(P)-binding Rossmann-like Domain"/>
    <property type="match status" value="1"/>
</dbReference>
<dbReference type="InterPro" id="IPR008927">
    <property type="entry name" value="6-PGluconate_DH-like_C_sf"/>
</dbReference>
<evidence type="ECO:0000256" key="3">
    <source>
        <dbReference type="PIRSR" id="PIRSR000103-1"/>
    </source>
</evidence>
<dbReference type="OrthoDB" id="8891374at2"/>
<dbReference type="SUPFAM" id="SSF48179">
    <property type="entry name" value="6-phosphogluconate dehydrogenase C-terminal domain-like"/>
    <property type="match status" value="1"/>
</dbReference>
<feature type="domain" description="3-hydroxyisobutyrate dehydrogenase-like NAD-binding" evidence="6">
    <location>
        <begin position="164"/>
        <end position="276"/>
    </location>
</feature>
<dbReference type="PANTHER" id="PTHR43060:SF15">
    <property type="entry name" value="3-HYDROXYISOBUTYRATE DEHYDROGENASE-LIKE 1, MITOCHONDRIAL-RELATED"/>
    <property type="match status" value="1"/>
</dbReference>
<feature type="domain" description="6-phosphogluconate dehydrogenase NADP-binding" evidence="5">
    <location>
        <begin position="2"/>
        <end position="161"/>
    </location>
</feature>
<dbReference type="Pfam" id="PF14833">
    <property type="entry name" value="NAD_binding_11"/>
    <property type="match status" value="1"/>
</dbReference>
<gene>
    <name evidence="7" type="ORF">FXN63_11595</name>
</gene>
<dbReference type="Gene3D" id="1.10.1040.10">
    <property type="entry name" value="N-(1-d-carboxylethyl)-l-norvaline Dehydrogenase, domain 2"/>
    <property type="match status" value="1"/>
</dbReference>
<protein>
    <submittedName>
        <fullName evidence="7">NAD(P)-dependent oxidoreductase</fullName>
    </submittedName>
</protein>
<keyword evidence="1" id="KW-0560">Oxidoreductase</keyword>
<keyword evidence="8" id="KW-1185">Reference proteome</keyword>
<reference evidence="7 8" key="1">
    <citation type="submission" date="2019-08" db="EMBL/GenBank/DDBJ databases">
        <title>Amphibian skin-associated Pigmentiphaga: genome sequence and occurrence across geography and hosts.</title>
        <authorList>
            <person name="Bletz M.C."/>
            <person name="Bunk B."/>
            <person name="Sproeer C."/>
            <person name="Biwer P."/>
            <person name="Reiter S."/>
            <person name="Rabemananjara F.C.E."/>
            <person name="Schulz S."/>
            <person name="Overmann J."/>
            <person name="Vences M."/>
        </authorList>
    </citation>
    <scope>NUCLEOTIDE SEQUENCE [LARGE SCALE GENOMIC DNA]</scope>
    <source>
        <strain evidence="7 8">Mada1488</strain>
    </source>
</reference>
<accession>A0A5C0B7Y4</accession>
<dbReference type="GO" id="GO:0016491">
    <property type="term" value="F:oxidoreductase activity"/>
    <property type="evidence" value="ECO:0007669"/>
    <property type="project" value="UniProtKB-KW"/>
</dbReference>
<dbReference type="Proteomes" id="UP000325161">
    <property type="component" value="Chromosome"/>
</dbReference>
<dbReference type="InterPro" id="IPR029154">
    <property type="entry name" value="HIBADH-like_NADP-bd"/>
</dbReference>
<organism evidence="7 8">
    <name type="scientific">Pigmentiphaga aceris</name>
    <dbReference type="NCBI Taxonomy" id="1940612"/>
    <lineage>
        <taxon>Bacteria</taxon>
        <taxon>Pseudomonadati</taxon>
        <taxon>Pseudomonadota</taxon>
        <taxon>Betaproteobacteria</taxon>
        <taxon>Burkholderiales</taxon>
        <taxon>Alcaligenaceae</taxon>
        <taxon>Pigmentiphaga</taxon>
    </lineage>
</organism>
<proteinExistence type="predicted"/>